<accession>A0ACB8SEH9</accession>
<feature type="non-terminal residue" evidence="1">
    <location>
        <position position="1"/>
    </location>
</feature>
<name>A0ACB8SEH9_9AGAM</name>
<organism evidence="1 2">
    <name type="scientific">Artomyces pyxidatus</name>
    <dbReference type="NCBI Taxonomy" id="48021"/>
    <lineage>
        <taxon>Eukaryota</taxon>
        <taxon>Fungi</taxon>
        <taxon>Dikarya</taxon>
        <taxon>Basidiomycota</taxon>
        <taxon>Agaricomycotina</taxon>
        <taxon>Agaricomycetes</taxon>
        <taxon>Russulales</taxon>
        <taxon>Auriscalpiaceae</taxon>
        <taxon>Artomyces</taxon>
    </lineage>
</organism>
<reference evidence="1" key="1">
    <citation type="submission" date="2021-03" db="EMBL/GenBank/DDBJ databases">
        <authorList>
            <consortium name="DOE Joint Genome Institute"/>
            <person name="Ahrendt S."/>
            <person name="Looney B.P."/>
            <person name="Miyauchi S."/>
            <person name="Morin E."/>
            <person name="Drula E."/>
            <person name="Courty P.E."/>
            <person name="Chicoki N."/>
            <person name="Fauchery L."/>
            <person name="Kohler A."/>
            <person name="Kuo A."/>
            <person name="Labutti K."/>
            <person name="Pangilinan J."/>
            <person name="Lipzen A."/>
            <person name="Riley R."/>
            <person name="Andreopoulos W."/>
            <person name="He G."/>
            <person name="Johnson J."/>
            <person name="Barry K.W."/>
            <person name="Grigoriev I.V."/>
            <person name="Nagy L."/>
            <person name="Hibbett D."/>
            <person name="Henrissat B."/>
            <person name="Matheny P.B."/>
            <person name="Labbe J."/>
            <person name="Martin F."/>
        </authorList>
    </citation>
    <scope>NUCLEOTIDE SEQUENCE</scope>
    <source>
        <strain evidence="1">HHB10654</strain>
    </source>
</reference>
<dbReference type="EMBL" id="MU277369">
    <property type="protein sequence ID" value="KAI0054667.1"/>
    <property type="molecule type" value="Genomic_DNA"/>
</dbReference>
<protein>
    <submittedName>
        <fullName evidence="1">Uncharacterized protein</fullName>
    </submittedName>
</protein>
<keyword evidence="2" id="KW-1185">Reference proteome</keyword>
<proteinExistence type="predicted"/>
<comment type="caution">
    <text evidence="1">The sequence shown here is derived from an EMBL/GenBank/DDBJ whole genome shotgun (WGS) entry which is preliminary data.</text>
</comment>
<feature type="non-terminal residue" evidence="1">
    <location>
        <position position="81"/>
    </location>
</feature>
<gene>
    <name evidence="1" type="ORF">BV25DRAFT_1786157</name>
</gene>
<evidence type="ECO:0000313" key="1">
    <source>
        <dbReference type="EMBL" id="KAI0054667.1"/>
    </source>
</evidence>
<evidence type="ECO:0000313" key="2">
    <source>
        <dbReference type="Proteomes" id="UP000814140"/>
    </source>
</evidence>
<dbReference type="Proteomes" id="UP000814140">
    <property type="component" value="Unassembled WGS sequence"/>
</dbReference>
<sequence>RPTAMSYWLKRGRDYAKPPVIDDWDSYVGDLRAWWISLQPDWRGTEWPLHRATPPGETWENTMRGGANGFVITLIMMSWWA</sequence>
<reference evidence="1" key="2">
    <citation type="journal article" date="2022" name="New Phytol.">
        <title>Evolutionary transition to the ectomycorrhizal habit in the genomes of a hyperdiverse lineage of mushroom-forming fungi.</title>
        <authorList>
            <person name="Looney B."/>
            <person name="Miyauchi S."/>
            <person name="Morin E."/>
            <person name="Drula E."/>
            <person name="Courty P.E."/>
            <person name="Kohler A."/>
            <person name="Kuo A."/>
            <person name="LaButti K."/>
            <person name="Pangilinan J."/>
            <person name="Lipzen A."/>
            <person name="Riley R."/>
            <person name="Andreopoulos W."/>
            <person name="He G."/>
            <person name="Johnson J."/>
            <person name="Nolan M."/>
            <person name="Tritt A."/>
            <person name="Barry K.W."/>
            <person name="Grigoriev I.V."/>
            <person name="Nagy L.G."/>
            <person name="Hibbett D."/>
            <person name="Henrissat B."/>
            <person name="Matheny P.B."/>
            <person name="Labbe J."/>
            <person name="Martin F.M."/>
        </authorList>
    </citation>
    <scope>NUCLEOTIDE SEQUENCE</scope>
    <source>
        <strain evidence="1">HHB10654</strain>
    </source>
</reference>